<feature type="domain" description="Aminoglycoside phosphotransferase" evidence="8">
    <location>
        <begin position="53"/>
        <end position="259"/>
    </location>
</feature>
<name>A0ABN2LMB7_9MICO</name>
<keyword evidence="4 7" id="KW-0418">Kinase</keyword>
<dbReference type="InterPro" id="IPR011009">
    <property type="entry name" value="Kinase-like_dom_sf"/>
</dbReference>
<evidence type="ECO:0000259" key="8">
    <source>
        <dbReference type="Pfam" id="PF01636"/>
    </source>
</evidence>
<dbReference type="InterPro" id="IPR024165">
    <property type="entry name" value="Kan/Strep_kinase"/>
</dbReference>
<dbReference type="Proteomes" id="UP001500851">
    <property type="component" value="Unassembled WGS sequence"/>
</dbReference>
<dbReference type="InterPro" id="IPR002575">
    <property type="entry name" value="Aminoglycoside_PTrfase"/>
</dbReference>
<dbReference type="Gene3D" id="3.90.1200.10">
    <property type="match status" value="1"/>
</dbReference>
<protein>
    <submittedName>
        <fullName evidence="9">Aminoglycoside 3'-phosphotransferase</fullName>
    </submittedName>
</protein>
<dbReference type="PANTHER" id="PTHR21310">
    <property type="entry name" value="AMINOGLYCOSIDE PHOSPHOTRANSFERASE-RELATED-RELATED"/>
    <property type="match status" value="1"/>
</dbReference>
<keyword evidence="5 7" id="KW-0067">ATP-binding</keyword>
<dbReference type="Gene3D" id="3.30.200.20">
    <property type="entry name" value="Phosphorylase Kinase, domain 1"/>
    <property type="match status" value="1"/>
</dbReference>
<dbReference type="SUPFAM" id="SSF56112">
    <property type="entry name" value="Protein kinase-like (PK-like)"/>
    <property type="match status" value="1"/>
</dbReference>
<evidence type="ECO:0000256" key="3">
    <source>
        <dbReference type="ARBA" id="ARBA00022741"/>
    </source>
</evidence>
<evidence type="ECO:0000256" key="7">
    <source>
        <dbReference type="PIRNR" id="PIRNR000706"/>
    </source>
</evidence>
<evidence type="ECO:0000313" key="10">
    <source>
        <dbReference type="Proteomes" id="UP001500851"/>
    </source>
</evidence>
<dbReference type="Pfam" id="PF01636">
    <property type="entry name" value="APH"/>
    <property type="match status" value="1"/>
</dbReference>
<comment type="similarity">
    <text evidence="1 7">Belongs to the aminoglycoside phosphotransferase family.</text>
</comment>
<dbReference type="PANTHER" id="PTHR21310:SF41">
    <property type="entry name" value="3'-PHOSPHOTRANSFERASE, PUTATIVE-RELATED"/>
    <property type="match status" value="1"/>
</dbReference>
<evidence type="ECO:0000256" key="4">
    <source>
        <dbReference type="ARBA" id="ARBA00022777"/>
    </source>
</evidence>
<dbReference type="RefSeq" id="WP_344032305.1">
    <property type="nucleotide sequence ID" value="NZ_BAAAOB010000002.1"/>
</dbReference>
<sequence length="267" mass="28862">MTERALAGAPEEPVETPGAILDRAAGPLETVWENELGGLTFRDRTAGRYLKWVAAGTPELDLDAEAARLRWAAAQGARVPSVVEAGSDRSGSWLVTAALRGDSAVAPRWIAEPGTAARAIGAGLRELHDRLDASVCPFDWSIERRLEQAEERLSRGIGPADWSPEHRALSIRQARDLLRDAPPVDEPVVCHGDACAPNTLLDESGAFLAHVDLGALGTADRWADLAIASWSTVWNYGPGYEAAVYAGYGIEPDPERIAYYRLLWDLS</sequence>
<proteinExistence type="inferred from homology"/>
<dbReference type="CDD" id="cd05150">
    <property type="entry name" value="APH"/>
    <property type="match status" value="1"/>
</dbReference>
<accession>A0ABN2LMB7</accession>
<evidence type="ECO:0000256" key="1">
    <source>
        <dbReference type="ARBA" id="ARBA00006219"/>
    </source>
</evidence>
<comment type="caution">
    <text evidence="9">The sequence shown here is derived from an EMBL/GenBank/DDBJ whole genome shotgun (WGS) entry which is preliminary data.</text>
</comment>
<keyword evidence="10" id="KW-1185">Reference proteome</keyword>
<keyword evidence="3 7" id="KW-0547">Nucleotide-binding</keyword>
<dbReference type="PIRSF" id="PIRSF000706">
    <property type="entry name" value="Kanamycin_kin"/>
    <property type="match status" value="1"/>
</dbReference>
<reference evidence="9 10" key="1">
    <citation type="journal article" date="2019" name="Int. J. Syst. Evol. Microbiol.">
        <title>The Global Catalogue of Microorganisms (GCM) 10K type strain sequencing project: providing services to taxonomists for standard genome sequencing and annotation.</title>
        <authorList>
            <consortium name="The Broad Institute Genomics Platform"/>
            <consortium name="The Broad Institute Genome Sequencing Center for Infectious Disease"/>
            <person name="Wu L."/>
            <person name="Ma J."/>
        </authorList>
    </citation>
    <scope>NUCLEOTIDE SEQUENCE [LARGE SCALE GENOMIC DNA]</scope>
    <source>
        <strain evidence="9 10">JCM 14736</strain>
    </source>
</reference>
<organism evidence="9 10">
    <name type="scientific">Leucobacter iarius</name>
    <dbReference type="NCBI Taxonomy" id="333963"/>
    <lineage>
        <taxon>Bacteria</taxon>
        <taxon>Bacillati</taxon>
        <taxon>Actinomycetota</taxon>
        <taxon>Actinomycetes</taxon>
        <taxon>Micrococcales</taxon>
        <taxon>Microbacteriaceae</taxon>
        <taxon>Leucobacter</taxon>
    </lineage>
</organism>
<evidence type="ECO:0000256" key="2">
    <source>
        <dbReference type="ARBA" id="ARBA00022679"/>
    </source>
</evidence>
<evidence type="ECO:0000256" key="5">
    <source>
        <dbReference type="ARBA" id="ARBA00022840"/>
    </source>
</evidence>
<dbReference type="EMBL" id="BAAAOB010000002">
    <property type="protein sequence ID" value="GAA1793273.1"/>
    <property type="molecule type" value="Genomic_DNA"/>
</dbReference>
<evidence type="ECO:0000313" key="9">
    <source>
        <dbReference type="EMBL" id="GAA1793273.1"/>
    </source>
</evidence>
<gene>
    <name evidence="9" type="ORF">GCM10009768_22770</name>
</gene>
<dbReference type="InterPro" id="IPR051678">
    <property type="entry name" value="AGP_Transferase"/>
</dbReference>
<keyword evidence="6 7" id="KW-0046">Antibiotic resistance</keyword>
<keyword evidence="2 7" id="KW-0808">Transferase</keyword>
<evidence type="ECO:0000256" key="6">
    <source>
        <dbReference type="ARBA" id="ARBA00023251"/>
    </source>
</evidence>